<dbReference type="Pfam" id="PF01717">
    <property type="entry name" value="Meth_synt_2"/>
    <property type="match status" value="1"/>
</dbReference>
<dbReference type="InterPro" id="IPR038071">
    <property type="entry name" value="UROD/MetE-like_sf"/>
</dbReference>
<proteinExistence type="inferred from homology"/>
<feature type="binding site" evidence="11">
    <location>
        <position position="556"/>
    </location>
    <ligand>
        <name>L-homocysteine</name>
        <dbReference type="ChEBI" id="CHEBI:58199"/>
    </ligand>
</feature>
<feature type="binding site" evidence="11">
    <location>
        <position position="180"/>
    </location>
    <ligand>
        <name>5-methyltetrahydropteroyltri-L-glutamate</name>
        <dbReference type="ChEBI" id="CHEBI:58207"/>
    </ligand>
</feature>
<feature type="binding site" evidence="11">
    <location>
        <position position="677"/>
    </location>
    <ligand>
        <name>5-methyltetrahydropteroyltri-L-glutamate</name>
        <dbReference type="ChEBI" id="CHEBI:58207"/>
    </ligand>
</feature>
<keyword evidence="9 11" id="KW-0862">Zinc</keyword>
<evidence type="ECO:0000256" key="9">
    <source>
        <dbReference type="ARBA" id="ARBA00022833"/>
    </source>
</evidence>
<dbReference type="GO" id="GO:0008270">
    <property type="term" value="F:zinc ion binding"/>
    <property type="evidence" value="ECO:0007669"/>
    <property type="project" value="InterPro"/>
</dbReference>
<dbReference type="Pfam" id="PF08267">
    <property type="entry name" value="Meth_synt_1"/>
    <property type="match status" value="1"/>
</dbReference>
<dbReference type="CDD" id="cd03311">
    <property type="entry name" value="CIMS_C_terminal_like"/>
    <property type="match status" value="1"/>
</dbReference>
<feature type="binding site" evidence="11">
    <location>
        <begin position="67"/>
        <end position="70"/>
    </location>
    <ligand>
        <name>5-methyltetrahydropteroyltri-L-glutamate</name>
        <dbReference type="ChEBI" id="CHEBI:58207"/>
    </ligand>
</feature>
<evidence type="ECO:0000256" key="2">
    <source>
        <dbReference type="ARBA" id="ARBA00004681"/>
    </source>
</evidence>
<protein>
    <recommendedName>
        <fullName evidence="11">5-methyltetrahydropteroyltriglutamate--homocysteine methyltransferase</fullName>
        <ecNumber evidence="11">2.1.1.14</ecNumber>
    </recommendedName>
    <alternativeName>
        <fullName evidence="11">Cobalamin-independent methionine synthase</fullName>
    </alternativeName>
    <alternativeName>
        <fullName evidence="11">Methionine synthase, vitamin-B12 independent isozyme</fullName>
    </alternativeName>
</protein>
<feature type="binding site" evidence="11">
    <location>
        <begin position="503"/>
        <end position="505"/>
    </location>
    <ligand>
        <name>L-homocysteine</name>
        <dbReference type="ChEBI" id="CHEBI:58199"/>
    </ligand>
</feature>
<dbReference type="EMBL" id="LR536452">
    <property type="protein sequence ID" value="VFU17414.1"/>
    <property type="molecule type" value="Genomic_DNA"/>
</dbReference>
<evidence type="ECO:0000256" key="8">
    <source>
        <dbReference type="ARBA" id="ARBA00022737"/>
    </source>
</evidence>
<feature type="domain" description="Cobalamin-independent methionine synthase MetE N-terminal" evidence="13">
    <location>
        <begin position="56"/>
        <end position="379"/>
    </location>
</feature>
<dbReference type="KEGG" id="mtun:MTUNDRAET4_0021.2"/>
<evidence type="ECO:0000259" key="12">
    <source>
        <dbReference type="Pfam" id="PF01717"/>
    </source>
</evidence>
<evidence type="ECO:0000256" key="3">
    <source>
        <dbReference type="ARBA" id="ARBA00009553"/>
    </source>
</evidence>
<dbReference type="UniPathway" id="UPA00051">
    <property type="reaction ID" value="UER00082"/>
</dbReference>
<evidence type="ECO:0000256" key="1">
    <source>
        <dbReference type="ARBA" id="ARBA00002777"/>
    </source>
</evidence>
<sequence>MSQETCRGAISSLGGVSRWFACDPPAFRWRLLSVRFGLCPQTFWGKPMSIPSLPVSTLGTPRIGPRRELKFALESFWSGKSGEAALLEAAAGLRAANWARQRALGVTNIPSNDFSLYDHVLDTSVMVGAIPDAYGWNGGKVSLATYFALARGSEGETQGAACASGCGAHSHGVPALEMTKWFDTNYHYLTPEFTKGQVFTLASTKPVDEYVEAKALGYQTRPVLLGPVTFLKLGKSKDPALDPLSLLANLLPVYVDVLRRLKANGAEWVQIDEPCLVLDLDDATRQALRAAYGMFAHASPALKLMLTSYFGGLGDNLADALALPVAGLHLDLVRAPEQLDAVLARAPRGLVLSLGVIDGRNIWRANIPSILDRLAPVVAKRGPDHIEIASSCSLLHVPIDLDLETDLDPDLKNWLAFSVQKMGELATLGRALAGGGDAIAATIADSARAFAARAASKKVHDPAVAARIAAIARQMAERASPFEIRREWQRRALDLPDFPTTTIGSFPQTPEVRKARAAHAKGALTDADYDAFLRAETKEAVRWQEEIGLDVLVHGEFERNDMVQYFGEQLSGYVFTQHGWVQSYGSRYVRPPIIFGDVSRPKQMTVAWSTYAQSLTKRPMKGMLTGPVTMMQWSFVRDDLPRSEVCRQIALALRDEVTDLEAAGIRIIQIDEPAIREGLPLRRADWPAYLAWAVECFRLAASGVRDDTQIHTHMCYSEFNDIIQSIGAMDADVISIETSRSKMELLDAFVAYRYPNEIGPGVYDIHSPRVPPVGEMTELLVKATKSLTPDQIWVNPDCGLKTRKWEEVRPALVNMVAAAKDVRAALAKAAE</sequence>
<dbReference type="InterPro" id="IPR002629">
    <property type="entry name" value="Met_Synth_C/arc"/>
</dbReference>
<evidence type="ECO:0000313" key="15">
    <source>
        <dbReference type="Proteomes" id="UP000294360"/>
    </source>
</evidence>
<feature type="binding site" evidence="11">
    <location>
        <position position="633"/>
    </location>
    <ligand>
        <name>5-methyltetrahydropteroyltri-L-glutamate</name>
        <dbReference type="ChEBI" id="CHEBI:58207"/>
    </ligand>
</feature>
<keyword evidence="7 11" id="KW-0479">Metal-binding</keyword>
<accession>A0A4U8Z7B6</accession>
<geneLocation type="plasmid" evidence="14 15">
    <name>3</name>
</geneLocation>
<reference evidence="14 15" key="1">
    <citation type="submission" date="2019-03" db="EMBL/GenBank/DDBJ databases">
        <authorList>
            <person name="Kox A.R. M."/>
        </authorList>
    </citation>
    <scope>NUCLEOTIDE SEQUENCE [LARGE SCALE GENOMIC DNA]</scope>
    <source>
        <strain evidence="14">MTUNDRAET4 annotated genome</strain>
        <plasmid evidence="15">3</plasmid>
    </source>
</reference>
<feature type="domain" description="Cobalamin-independent methionine synthase MetE C-terminal/archaeal" evidence="12">
    <location>
        <begin position="498"/>
        <end position="820"/>
    </location>
</feature>
<dbReference type="CDD" id="cd03312">
    <property type="entry name" value="CIMS_N_terminal_like"/>
    <property type="match status" value="1"/>
</dbReference>
<evidence type="ECO:0000256" key="6">
    <source>
        <dbReference type="ARBA" id="ARBA00022679"/>
    </source>
</evidence>
<feature type="binding site" evidence="11">
    <location>
        <begin position="503"/>
        <end position="505"/>
    </location>
    <ligand>
        <name>L-methionine</name>
        <dbReference type="ChEBI" id="CHEBI:57844"/>
    </ligand>
</feature>
<comment type="pathway">
    <text evidence="2 11">Amino-acid biosynthesis; L-methionine biosynthesis via de novo pathway; L-methionine from L-homocysteine (MetE route): step 1/1.</text>
</comment>
<comment type="caution">
    <text evidence="11">Lacks conserved residue(s) required for the propagation of feature annotation.</text>
</comment>
<keyword evidence="10 11" id="KW-0486">Methionine biosynthesis</keyword>
<dbReference type="GO" id="GO:0032259">
    <property type="term" value="P:methylation"/>
    <property type="evidence" value="ECO:0007669"/>
    <property type="project" value="UniProtKB-KW"/>
</dbReference>
<dbReference type="Gene3D" id="3.20.20.210">
    <property type="match status" value="2"/>
</dbReference>
<comment type="function">
    <text evidence="1 11">Catalyzes the transfer of a methyl group from 5-methyltetrahydrofolate to homocysteine resulting in methionine formation.</text>
</comment>
<evidence type="ECO:0000256" key="4">
    <source>
        <dbReference type="ARBA" id="ARBA00022603"/>
    </source>
</evidence>
<comment type="catalytic activity">
    <reaction evidence="11">
        <text>5-methyltetrahydropteroyltri-L-glutamate + L-homocysteine = tetrahydropteroyltri-L-glutamate + L-methionine</text>
        <dbReference type="Rhea" id="RHEA:21196"/>
        <dbReference type="ChEBI" id="CHEBI:57844"/>
        <dbReference type="ChEBI" id="CHEBI:58140"/>
        <dbReference type="ChEBI" id="CHEBI:58199"/>
        <dbReference type="ChEBI" id="CHEBI:58207"/>
        <dbReference type="EC" id="2.1.1.14"/>
    </reaction>
</comment>
<feature type="binding site" evidence="11">
    <location>
        <position position="713"/>
    </location>
    <ligand>
        <name>Zn(2+)</name>
        <dbReference type="ChEBI" id="CHEBI:29105"/>
        <note>catalytic</note>
    </ligand>
</feature>
<feature type="binding site" evidence="11">
    <location>
        <position position="671"/>
    </location>
    <ligand>
        <name>L-homocysteine</name>
        <dbReference type="ChEBI" id="CHEBI:58199"/>
    </ligand>
</feature>
<dbReference type="SUPFAM" id="SSF51726">
    <property type="entry name" value="UROD/MetE-like"/>
    <property type="match status" value="2"/>
</dbReference>
<dbReference type="PANTHER" id="PTHR30519">
    <property type="entry name" value="5-METHYLTETRAHYDROPTEROYLTRIGLUTAMATE--HOMOCYSTEINE METHYLTRANSFERASE"/>
    <property type="match status" value="1"/>
</dbReference>
<dbReference type="AlphaFoldDB" id="A0A4U8Z7B6"/>
<organism evidence="14 15">
    <name type="scientific">Methylocella tundrae</name>
    <dbReference type="NCBI Taxonomy" id="227605"/>
    <lineage>
        <taxon>Bacteria</taxon>
        <taxon>Pseudomonadati</taxon>
        <taxon>Pseudomonadota</taxon>
        <taxon>Alphaproteobacteria</taxon>
        <taxon>Hyphomicrobiales</taxon>
        <taxon>Beijerinckiaceae</taxon>
        <taxon>Methylocella</taxon>
    </lineage>
</organism>
<dbReference type="EC" id="2.1.1.14" evidence="11"/>
<dbReference type="Proteomes" id="UP000294360">
    <property type="component" value="Plasmid 3"/>
</dbReference>
<keyword evidence="6 11" id="KW-0808">Transferase</keyword>
<feature type="binding site" evidence="11">
    <location>
        <position position="556"/>
    </location>
    <ligand>
        <name>L-methionine</name>
        <dbReference type="ChEBI" id="CHEBI:57844"/>
    </ligand>
</feature>
<feature type="binding site" evidence="11">
    <location>
        <position position="798"/>
    </location>
    <ligand>
        <name>Zn(2+)</name>
        <dbReference type="ChEBI" id="CHEBI:29105"/>
        <note>catalytic</note>
    </ligand>
</feature>
<dbReference type="HAMAP" id="MF_00172">
    <property type="entry name" value="Meth_synth"/>
    <property type="match status" value="1"/>
</dbReference>
<feature type="binding site" evidence="11">
    <location>
        <position position="715"/>
    </location>
    <ligand>
        <name>Zn(2+)</name>
        <dbReference type="ChEBI" id="CHEBI:29105"/>
        <note>catalytic</note>
    </ligand>
</feature>
<name>A0A4U8Z7B6_METTU</name>
<dbReference type="GO" id="GO:0003871">
    <property type="term" value="F:5-methyltetrahydropteroyltriglutamate-homocysteine S-methyltransferase activity"/>
    <property type="evidence" value="ECO:0007669"/>
    <property type="project" value="UniProtKB-UniRule"/>
</dbReference>
<dbReference type="FunFam" id="3.20.20.210:FF:000002">
    <property type="entry name" value="5-methyltetrahydropteroyltriglutamate--homocysteine methyltransferase"/>
    <property type="match status" value="1"/>
</dbReference>
<dbReference type="FunFam" id="3.20.20.210:FF:000003">
    <property type="entry name" value="5-methyltetrahydropteroyltriglutamate--homocysteine methyltransferase"/>
    <property type="match status" value="1"/>
</dbReference>
<dbReference type="NCBIfam" id="NF003556">
    <property type="entry name" value="PRK05222.1"/>
    <property type="match status" value="1"/>
</dbReference>
<gene>
    <name evidence="11 14" type="primary">metE</name>
    <name evidence="14" type="ORF">MTUNDRAET4_0021</name>
</gene>
<feature type="active site" description="Proton donor" evidence="11">
    <location>
        <position position="766"/>
    </location>
</feature>
<keyword evidence="5 11" id="KW-0028">Amino-acid biosynthesis</keyword>
<dbReference type="InterPro" id="IPR013215">
    <property type="entry name" value="Cbl-indep_Met_Synth_N"/>
</dbReference>
<dbReference type="NCBIfam" id="TIGR01371">
    <property type="entry name" value="met_syn_B12ind"/>
    <property type="match status" value="1"/>
</dbReference>
<feature type="binding site" evidence="11">
    <location>
        <position position="737"/>
    </location>
    <ligand>
        <name>Zn(2+)</name>
        <dbReference type="ChEBI" id="CHEBI:29105"/>
        <note>catalytic</note>
    </ligand>
</feature>
<evidence type="ECO:0000256" key="10">
    <source>
        <dbReference type="ARBA" id="ARBA00023167"/>
    </source>
</evidence>
<evidence type="ECO:0000256" key="11">
    <source>
        <dbReference type="HAMAP-Rule" id="MF_00172"/>
    </source>
</evidence>
<evidence type="ECO:0000256" key="7">
    <source>
        <dbReference type="ARBA" id="ARBA00022723"/>
    </source>
</evidence>
<keyword evidence="8 11" id="KW-0677">Repeat</keyword>
<evidence type="ECO:0000259" key="13">
    <source>
        <dbReference type="Pfam" id="PF08267"/>
    </source>
</evidence>
<dbReference type="GO" id="GO:0071265">
    <property type="term" value="P:L-methionine biosynthetic process"/>
    <property type="evidence" value="ECO:0007669"/>
    <property type="project" value="UniProtKB-ARBA"/>
</dbReference>
<evidence type="ECO:0000256" key="5">
    <source>
        <dbReference type="ARBA" id="ARBA00022605"/>
    </source>
</evidence>
<comment type="cofactor">
    <cofactor evidence="11">
        <name>Zn(2+)</name>
        <dbReference type="ChEBI" id="CHEBI:29105"/>
    </cofactor>
    <text evidence="11">Binds 1 zinc ion per subunit.</text>
</comment>
<comment type="similarity">
    <text evidence="3 11">Belongs to the vitamin-B12 independent methionine synthase family.</text>
</comment>
<keyword evidence="14" id="KW-0614">Plasmid</keyword>
<dbReference type="InterPro" id="IPR006276">
    <property type="entry name" value="Cobalamin-indep_Met_synthase"/>
</dbReference>
<keyword evidence="4 11" id="KW-0489">Methyltransferase</keyword>
<feature type="binding site" evidence="11">
    <location>
        <position position="671"/>
    </location>
    <ligand>
        <name>L-methionine</name>
        <dbReference type="ChEBI" id="CHEBI:57844"/>
    </ligand>
</feature>
<evidence type="ECO:0000313" key="14">
    <source>
        <dbReference type="EMBL" id="VFU17414.1"/>
    </source>
</evidence>